<dbReference type="PANTHER" id="PTHR43788">
    <property type="entry name" value="DNA2/NAM7 HELICASE FAMILY MEMBER"/>
    <property type="match status" value="1"/>
</dbReference>
<dbReference type="InterPro" id="IPR011600">
    <property type="entry name" value="Pept_C14_caspase"/>
</dbReference>
<name>D3Q9D3_STANL</name>
<dbReference type="Gene3D" id="3.40.50.300">
    <property type="entry name" value="P-loop containing nucleotide triphosphate hydrolases"/>
    <property type="match status" value="2"/>
</dbReference>
<dbReference type="SUPFAM" id="SSF52540">
    <property type="entry name" value="P-loop containing nucleoside triphosphate hydrolases"/>
    <property type="match status" value="1"/>
</dbReference>
<dbReference type="InterPro" id="IPR029030">
    <property type="entry name" value="Caspase-like_dom_sf"/>
</dbReference>
<keyword evidence="2" id="KW-0547">Nucleotide-binding</keyword>
<evidence type="ECO:0000256" key="1">
    <source>
        <dbReference type="ARBA" id="ARBA00007913"/>
    </source>
</evidence>
<keyword evidence="5" id="KW-0067">ATP-binding</keyword>
<evidence type="ECO:0000259" key="7">
    <source>
        <dbReference type="Pfam" id="PF13086"/>
    </source>
</evidence>
<dbReference type="PROSITE" id="PS00018">
    <property type="entry name" value="EF_HAND_1"/>
    <property type="match status" value="1"/>
</dbReference>
<dbReference type="eggNOG" id="COG4249">
    <property type="taxonomic scope" value="Bacteria"/>
</dbReference>
<dbReference type="GO" id="GO:0005524">
    <property type="term" value="F:ATP binding"/>
    <property type="evidence" value="ECO:0007669"/>
    <property type="project" value="UniProtKB-KW"/>
</dbReference>
<feature type="domain" description="DNA2/NAM7 helicase helicase" evidence="7">
    <location>
        <begin position="514"/>
        <end position="761"/>
    </location>
</feature>
<dbReference type="KEGG" id="sna:Snas_2940"/>
<evidence type="ECO:0000256" key="4">
    <source>
        <dbReference type="ARBA" id="ARBA00022806"/>
    </source>
</evidence>
<evidence type="ECO:0000256" key="2">
    <source>
        <dbReference type="ARBA" id="ARBA00022741"/>
    </source>
</evidence>
<proteinExistence type="inferred from homology"/>
<evidence type="ECO:0000313" key="10">
    <source>
        <dbReference type="Proteomes" id="UP000000844"/>
    </source>
</evidence>
<keyword evidence="3" id="KW-0378">Hydrolase</keyword>
<gene>
    <name evidence="9" type="ordered locus">Snas_2940</name>
</gene>
<evidence type="ECO:0000259" key="6">
    <source>
        <dbReference type="Pfam" id="PF00656"/>
    </source>
</evidence>
<keyword evidence="4" id="KW-0347">Helicase</keyword>
<feature type="domain" description="DNA2/NAM7 helicase-like C-terminal" evidence="8">
    <location>
        <begin position="900"/>
        <end position="1075"/>
    </location>
</feature>
<dbReference type="InterPro" id="IPR041679">
    <property type="entry name" value="DNA2/NAM7-like_C"/>
</dbReference>
<sequence length="1196" mass="131220">MSRHALVVGVANYHKDRTLSRLPAAHADINVVSRVLKERGDFDVKAIVDPDHQELIRALEDLFDNRSPGDTALVYFSGHGLLDKSLERLYLATSDTEEGRLDSSSVDTEVLRRFTAKTSAHCKLVFLDCCYAGMAGDGLRARSGRKVPISAQLNKHGTVILTSSDRISRSFEDPKAAHRPALFTEAVVEGLNGGAADTDGDGWISVQDLADYVQRSEKLRHQTPQMFANGVTGSIQLTRTTANTSKPTHSPTVVTVNGVPEPLHPVSDPLDSRTWERLLNYYLACLAAEAGHAGWLKPGDPSGHVAWPGGTEPVFSGSGTAVELPEQVDEYITERVQTAGSFQYGYPVVVFAEGEQKRFAPLVVTELVPDGESKAKAVAAELNTQVLREAGLEQTEIIELSEQFGQNFRYANPQQFAEQLKLLTIGIGLKTPQEPDPLNLSTRLFDSPLVSGIQNLAVVHHVPERGKATDKLVQDLREMITKIPEFTATALSALAQRQPDPITHYQTLVSPGPLNESQEAVIDSAMTRRLTVATGPPGTGKTALVTALTATAVANGQTILIGSTNNKAVNGVLDKANTITPGLLMRTGNRQIVAREPDVLNRLIMDAKPTGNASLSAGRVRNSHAQLTTHRCELDLRRQTENDLLATVQELQRLREEFNPSAAVAELLNAPDPVLERALARSQRATKRWPLGVIARYWLRKWLEITAVDKRQDLVRLLELEHQRRGIKSNIDCLPPEQEVWKQARQAVAERIAHSSQLIASIMNHNISNGRAAIQERLEVLNQQPPKTWRGFQRLLRHLPGWAVTGHSSRVIQPKPALFDLVVIDEAAQCPTPMVLALLMRAKRALIIGDPHQIPPVAELSQSYDDLLRRKHKLGEDWLKERRLNYVGGSIYHACALAAGEVALLDEHYRCDPAIVATPNRVVYQKQLSVLTDTTRLAIPAAPPDTPAVEVIDLPGTVTHPGKKSCFNSVEADRVVELAAGLRVKYPDASIGVVSPFRAHVNLVEGKLTELKLEPEVVVGTAHTFQGDECDIIILSPVGSDGIREMSAQWMVKQTNLWNVAITRAKSRLFVVCDRGWWGQHPSLLTQLLEETENHDVDDASSELVDRLQGELDAAGVEIIARDQPIAGQHCHLQIAGARRPRALFVDLGEPDEGKAYRQLLAKLDLIAGAGVEPIRIPAWRCLSEPDAVARELAQS</sequence>
<evidence type="ECO:0000313" key="9">
    <source>
        <dbReference type="EMBL" id="ADD42615.1"/>
    </source>
</evidence>
<dbReference type="GO" id="GO:0043139">
    <property type="term" value="F:5'-3' DNA helicase activity"/>
    <property type="evidence" value="ECO:0007669"/>
    <property type="project" value="TreeGrafter"/>
</dbReference>
<dbReference type="SUPFAM" id="SSF52129">
    <property type="entry name" value="Caspase-like"/>
    <property type="match status" value="1"/>
</dbReference>
<feature type="domain" description="Peptidase C14 caspase" evidence="6">
    <location>
        <begin position="3"/>
        <end position="229"/>
    </location>
</feature>
<keyword evidence="10" id="KW-1185">Reference proteome</keyword>
<dbReference type="NCBIfam" id="NF047832">
    <property type="entry name" value="caspase_w_EACC1"/>
    <property type="match status" value="1"/>
</dbReference>
<dbReference type="eggNOG" id="COG1112">
    <property type="taxonomic scope" value="Bacteria"/>
</dbReference>
<feature type="domain" description="DNA2/NAM7 helicase helicase" evidence="7">
    <location>
        <begin position="818"/>
        <end position="857"/>
    </location>
</feature>
<dbReference type="OrthoDB" id="3197455at2"/>
<dbReference type="InterPro" id="IPR027417">
    <property type="entry name" value="P-loop_NTPase"/>
</dbReference>
<reference evidence="9 10" key="1">
    <citation type="journal article" date="2009" name="Stand. Genomic Sci.">
        <title>Complete genome sequence of Stackebrandtia nassauensis type strain (LLR-40K-21).</title>
        <authorList>
            <person name="Munk C."/>
            <person name="Lapidus A."/>
            <person name="Copeland A."/>
            <person name="Jando M."/>
            <person name="Mayilraj S."/>
            <person name="Glavina Del Rio T."/>
            <person name="Nolan M."/>
            <person name="Chen F."/>
            <person name="Lucas S."/>
            <person name="Tice H."/>
            <person name="Cheng J.F."/>
            <person name="Han C."/>
            <person name="Detter J.C."/>
            <person name="Bruce D."/>
            <person name="Goodwin L."/>
            <person name="Chain P."/>
            <person name="Pitluck S."/>
            <person name="Goker M."/>
            <person name="Ovchinikova G."/>
            <person name="Pati A."/>
            <person name="Ivanova N."/>
            <person name="Mavromatis K."/>
            <person name="Chen A."/>
            <person name="Palaniappan K."/>
            <person name="Land M."/>
            <person name="Hauser L."/>
            <person name="Chang Y.J."/>
            <person name="Jeffries C.D."/>
            <person name="Bristow J."/>
            <person name="Eisen J.A."/>
            <person name="Markowitz V."/>
            <person name="Hugenholtz P."/>
            <person name="Kyrpides N.C."/>
            <person name="Klenk H.P."/>
        </authorList>
    </citation>
    <scope>NUCLEOTIDE SEQUENCE [LARGE SCALE GENOMIC DNA]</scope>
    <source>
        <strain evidence="10">DSM 44728 / CIP 108903 / NRRL B-16338 / NBRC 102104 / LLR-40K-21</strain>
    </source>
</reference>
<dbReference type="AlphaFoldDB" id="D3Q9D3"/>
<dbReference type="EMBL" id="CP001778">
    <property type="protein sequence ID" value="ADD42615.1"/>
    <property type="molecule type" value="Genomic_DNA"/>
</dbReference>
<dbReference type="InterPro" id="IPR018247">
    <property type="entry name" value="EF_Hand_1_Ca_BS"/>
</dbReference>
<dbReference type="PANTHER" id="PTHR43788:SF8">
    <property type="entry name" value="DNA-BINDING PROTEIN SMUBP-2"/>
    <property type="match status" value="1"/>
</dbReference>
<evidence type="ECO:0000256" key="3">
    <source>
        <dbReference type="ARBA" id="ARBA00022801"/>
    </source>
</evidence>
<dbReference type="GO" id="GO:0004197">
    <property type="term" value="F:cysteine-type endopeptidase activity"/>
    <property type="evidence" value="ECO:0007669"/>
    <property type="project" value="InterPro"/>
</dbReference>
<dbReference type="Proteomes" id="UP000000844">
    <property type="component" value="Chromosome"/>
</dbReference>
<dbReference type="Pfam" id="PF13087">
    <property type="entry name" value="AAA_12"/>
    <property type="match status" value="1"/>
</dbReference>
<dbReference type="STRING" id="446470.Snas_2940"/>
<dbReference type="Pfam" id="PF00656">
    <property type="entry name" value="Peptidase_C14"/>
    <property type="match status" value="1"/>
</dbReference>
<dbReference type="Gene3D" id="3.40.50.1460">
    <property type="match status" value="1"/>
</dbReference>
<evidence type="ECO:0000256" key="5">
    <source>
        <dbReference type="ARBA" id="ARBA00022840"/>
    </source>
</evidence>
<protein>
    <submittedName>
        <fullName evidence="9">Peptidase C14 caspase catalytic subunit p20</fullName>
    </submittedName>
</protein>
<dbReference type="InterPro" id="IPR041677">
    <property type="entry name" value="DNA2/NAM7_AAA_11"/>
</dbReference>
<dbReference type="RefSeq" id="WP_013018186.1">
    <property type="nucleotide sequence ID" value="NC_013947.1"/>
</dbReference>
<evidence type="ECO:0000259" key="8">
    <source>
        <dbReference type="Pfam" id="PF13087"/>
    </source>
</evidence>
<dbReference type="eggNOG" id="COG0507">
    <property type="taxonomic scope" value="Bacteria"/>
</dbReference>
<organism evidence="9 10">
    <name type="scientific">Stackebrandtia nassauensis (strain DSM 44728 / CIP 108903 / NRRL B-16338 / NBRC 102104 / LLR-40K-21)</name>
    <dbReference type="NCBI Taxonomy" id="446470"/>
    <lineage>
        <taxon>Bacteria</taxon>
        <taxon>Bacillati</taxon>
        <taxon>Actinomycetota</taxon>
        <taxon>Actinomycetes</taxon>
        <taxon>Glycomycetales</taxon>
        <taxon>Glycomycetaceae</taxon>
        <taxon>Stackebrandtia</taxon>
    </lineage>
</organism>
<dbReference type="InterPro" id="IPR050534">
    <property type="entry name" value="Coronavir_polyprotein_1ab"/>
</dbReference>
<comment type="similarity">
    <text evidence="1">Belongs to the DNA2/NAM7 helicase family.</text>
</comment>
<dbReference type="Pfam" id="PF13086">
    <property type="entry name" value="AAA_11"/>
    <property type="match status" value="2"/>
</dbReference>
<dbReference type="HOGENOM" id="CLU_280434_0_0_11"/>
<accession>D3Q9D3</accession>
<dbReference type="GO" id="GO:0006508">
    <property type="term" value="P:proteolysis"/>
    <property type="evidence" value="ECO:0007669"/>
    <property type="project" value="InterPro"/>
</dbReference>
<dbReference type="InterPro" id="IPR047187">
    <property type="entry name" value="SF1_C_Upf1"/>
</dbReference>
<dbReference type="CDD" id="cd18808">
    <property type="entry name" value="SF1_C_Upf1"/>
    <property type="match status" value="1"/>
</dbReference>